<keyword evidence="1" id="KW-0812">Transmembrane</keyword>
<keyword evidence="3" id="KW-1185">Reference proteome</keyword>
<gene>
    <name evidence="2" type="ORF">AMTR_s00108p00101480</name>
</gene>
<dbReference type="HOGENOM" id="CLU_2336472_0_0_1"/>
<evidence type="ECO:0000313" key="3">
    <source>
        <dbReference type="Proteomes" id="UP000017836"/>
    </source>
</evidence>
<dbReference type="Gramene" id="ERM99333">
    <property type="protein sequence ID" value="ERM99333"/>
    <property type="gene ID" value="AMTR_s00108p00101480"/>
</dbReference>
<keyword evidence="1" id="KW-1133">Transmembrane helix</keyword>
<name>W1NVH6_AMBTC</name>
<proteinExistence type="predicted"/>
<sequence length="98" mass="11343">MTAFTASTFAFSGSLNLLRDLPWLLSNLCYLSFFSSISFFLSPLICNTFLSSNSTLTFSFLESREIRFEHMDILSLFPIEPRIQESRLKREEEKMALV</sequence>
<evidence type="ECO:0000313" key="2">
    <source>
        <dbReference type="EMBL" id="ERM99333.1"/>
    </source>
</evidence>
<keyword evidence="1" id="KW-0472">Membrane</keyword>
<dbReference type="Proteomes" id="UP000017836">
    <property type="component" value="Unassembled WGS sequence"/>
</dbReference>
<dbReference type="EMBL" id="KI395026">
    <property type="protein sequence ID" value="ERM99333.1"/>
    <property type="molecule type" value="Genomic_DNA"/>
</dbReference>
<organism evidence="2 3">
    <name type="scientific">Amborella trichopoda</name>
    <dbReference type="NCBI Taxonomy" id="13333"/>
    <lineage>
        <taxon>Eukaryota</taxon>
        <taxon>Viridiplantae</taxon>
        <taxon>Streptophyta</taxon>
        <taxon>Embryophyta</taxon>
        <taxon>Tracheophyta</taxon>
        <taxon>Spermatophyta</taxon>
        <taxon>Magnoliopsida</taxon>
        <taxon>Amborellales</taxon>
        <taxon>Amborellaceae</taxon>
        <taxon>Amborella</taxon>
    </lineage>
</organism>
<reference evidence="3" key="1">
    <citation type="journal article" date="2013" name="Science">
        <title>The Amborella genome and the evolution of flowering plants.</title>
        <authorList>
            <consortium name="Amborella Genome Project"/>
        </authorList>
    </citation>
    <scope>NUCLEOTIDE SEQUENCE [LARGE SCALE GENOMIC DNA]</scope>
</reference>
<protein>
    <submittedName>
        <fullName evidence="2">Uncharacterized protein</fullName>
    </submittedName>
</protein>
<accession>W1NVH6</accession>
<feature type="transmembrane region" description="Helical" evidence="1">
    <location>
        <begin position="23"/>
        <end position="46"/>
    </location>
</feature>
<dbReference type="AlphaFoldDB" id="W1NVH6"/>
<evidence type="ECO:0000256" key="1">
    <source>
        <dbReference type="SAM" id="Phobius"/>
    </source>
</evidence>